<accession>A0A345YJS7</accession>
<organism evidence="3 5">
    <name type="scientific">Brachybacterium saurashtrense</name>
    <dbReference type="NCBI Taxonomy" id="556288"/>
    <lineage>
        <taxon>Bacteria</taxon>
        <taxon>Bacillati</taxon>
        <taxon>Actinomycetota</taxon>
        <taxon>Actinomycetes</taxon>
        <taxon>Micrococcales</taxon>
        <taxon>Dermabacteraceae</taxon>
        <taxon>Brachybacterium</taxon>
    </lineage>
</organism>
<dbReference type="RefSeq" id="WP_115411934.1">
    <property type="nucleotide sequence ID" value="NZ_CP031356.1"/>
</dbReference>
<reference evidence="2 4" key="1">
    <citation type="submission" date="2018-07" db="EMBL/GenBank/DDBJ databases">
        <title>Brachybacterium saurashtrense DSM 23186 genome sequence.</title>
        <authorList>
            <person name="Guo L."/>
        </authorList>
    </citation>
    <scope>NUCLEOTIDE SEQUENCE [LARGE SCALE GENOMIC DNA]</scope>
    <source>
        <strain evidence="2 4">DSM 23186</strain>
    </source>
</reference>
<keyword evidence="4" id="KW-1185">Reference proteome</keyword>
<dbReference type="Proteomes" id="UP000254236">
    <property type="component" value="Chromosome"/>
</dbReference>
<dbReference type="EMBL" id="CP031356">
    <property type="protein sequence ID" value="AXK44179.1"/>
    <property type="molecule type" value="Genomic_DNA"/>
</dbReference>
<gene>
    <name evidence="2" type="ORF">DWV08_00080</name>
    <name evidence="3" type="ORF">DXU92_13980</name>
</gene>
<dbReference type="Pfam" id="PF13416">
    <property type="entry name" value="SBP_bac_8"/>
    <property type="match status" value="1"/>
</dbReference>
<dbReference type="InterPro" id="IPR050490">
    <property type="entry name" value="Bact_solute-bd_prot1"/>
</dbReference>
<reference evidence="3 5" key="2">
    <citation type="submission" date="2018-08" db="EMBL/GenBank/DDBJ databases">
        <title>Brachybacterium saurashtrense DSM 23186.</title>
        <authorList>
            <person name="Li Y."/>
        </authorList>
    </citation>
    <scope>NUCLEOTIDE SEQUENCE [LARGE SCALE GENOMIC DNA]</scope>
    <source>
        <strain evidence="3 5">DSM 23186</strain>
    </source>
</reference>
<feature type="chain" id="PRO_5044584595" evidence="1">
    <location>
        <begin position="35"/>
        <end position="485"/>
    </location>
</feature>
<evidence type="ECO:0000313" key="2">
    <source>
        <dbReference type="EMBL" id="AXK44179.1"/>
    </source>
</evidence>
<evidence type="ECO:0000256" key="1">
    <source>
        <dbReference type="SAM" id="SignalP"/>
    </source>
</evidence>
<dbReference type="PROSITE" id="PS51318">
    <property type="entry name" value="TAT"/>
    <property type="match status" value="1"/>
</dbReference>
<evidence type="ECO:0000313" key="5">
    <source>
        <dbReference type="Proteomes" id="UP000282185"/>
    </source>
</evidence>
<dbReference type="KEGG" id="bsau:DWV08_00080"/>
<dbReference type="InterPro" id="IPR006059">
    <property type="entry name" value="SBP"/>
</dbReference>
<dbReference type="Gene3D" id="3.40.190.10">
    <property type="entry name" value="Periplasmic binding protein-like II"/>
    <property type="match status" value="1"/>
</dbReference>
<evidence type="ECO:0000313" key="4">
    <source>
        <dbReference type="Proteomes" id="UP000254236"/>
    </source>
</evidence>
<protein>
    <submittedName>
        <fullName evidence="3">Extracellular solute-binding protein</fullName>
    </submittedName>
</protein>
<dbReference type="Proteomes" id="UP000282185">
    <property type="component" value="Unassembled WGS sequence"/>
</dbReference>
<dbReference type="PANTHER" id="PTHR43649">
    <property type="entry name" value="ARABINOSE-BINDING PROTEIN-RELATED"/>
    <property type="match status" value="1"/>
</dbReference>
<dbReference type="OrthoDB" id="2644341at2"/>
<dbReference type="SUPFAM" id="SSF53850">
    <property type="entry name" value="Periplasmic binding protein-like II"/>
    <property type="match status" value="1"/>
</dbReference>
<name>A0A345YJS7_9MICO</name>
<evidence type="ECO:0000313" key="3">
    <source>
        <dbReference type="EMBL" id="RRR21451.1"/>
    </source>
</evidence>
<dbReference type="AlphaFoldDB" id="A0A345YJS7"/>
<dbReference type="InterPro" id="IPR006311">
    <property type="entry name" value="TAT_signal"/>
</dbReference>
<sequence length="485" mass="51303">MYHSTRSHSAAPPLTRRSALAGLGAAGLASVAAACGGTSAPPAAGGSGAPGALRWWDHFGGLQDLHTRWAEDIGAQIGATIEHSYNEPGAATEALQLANQAGQLPDVYTALVGLPLPALVEAGWVHEITVSDEAKERLPEGAFVEGLTQLDGAIYGLPAFSDKQYVGLAWYNTEIAETVGFEPPTSYDEFLGALQAIADHGEFAPMTMALGAPGRMREQIDDLAQSGGFPGYQGMRYDTGEYEYHHDAYVTAIELYKEISDKGFLLPGSAGFQIPDARGRWAAGGIGFHMDGPYSPGGVRSLNPDMLPLMGLAGMPTPEGEPVVAARGARGADWVMAGSTQMAEQASQLIESFTQEDYQRELAAGMDQPPILLDVVAGADVIEPYVQMVEDFSAQVFRAPQAIVRNVEVAAVEARRTPVTPELGDVIQGYLGGEIADLRQALVDLSDAHSTALDTAIEAAAAEGASVDRSDWEFSDWAAGQDYTY</sequence>
<feature type="signal peptide" evidence="1">
    <location>
        <begin position="1"/>
        <end position="34"/>
    </location>
</feature>
<dbReference type="EMBL" id="QSWH01000007">
    <property type="protein sequence ID" value="RRR21451.1"/>
    <property type="molecule type" value="Genomic_DNA"/>
</dbReference>
<dbReference type="PROSITE" id="PS51257">
    <property type="entry name" value="PROKAR_LIPOPROTEIN"/>
    <property type="match status" value="1"/>
</dbReference>
<dbReference type="PANTHER" id="PTHR43649:SF12">
    <property type="entry name" value="DIACETYLCHITOBIOSE BINDING PROTEIN DASA"/>
    <property type="match status" value="1"/>
</dbReference>
<proteinExistence type="predicted"/>
<keyword evidence="1" id="KW-0732">Signal</keyword>